<feature type="region of interest" description="Disordered" evidence="1">
    <location>
        <begin position="24"/>
        <end position="45"/>
    </location>
</feature>
<dbReference type="PROSITE" id="PS51257">
    <property type="entry name" value="PROKAR_LIPOPROTEIN"/>
    <property type="match status" value="1"/>
</dbReference>
<feature type="domain" description="Heavy metal binding" evidence="3">
    <location>
        <begin position="55"/>
        <end position="83"/>
    </location>
</feature>
<accession>A0ABV9P5A3</accession>
<evidence type="ECO:0000259" key="3">
    <source>
        <dbReference type="Pfam" id="PF19335"/>
    </source>
</evidence>
<evidence type="ECO:0000256" key="2">
    <source>
        <dbReference type="SAM" id="SignalP"/>
    </source>
</evidence>
<evidence type="ECO:0000313" key="5">
    <source>
        <dbReference type="Proteomes" id="UP001595885"/>
    </source>
</evidence>
<protein>
    <submittedName>
        <fullName evidence="4">Heavy metal-binding domain-containing protein</fullName>
    </submittedName>
</protein>
<sequence>MRKSIVLFAFAIATLSFVSCKEEAKDETTTEATIEATDEHAGHDHEAGEMHMASYACPMDCEKGKTYDAPGKCPVCEMDLVENGEMHEGHNH</sequence>
<keyword evidence="5" id="KW-1185">Reference proteome</keyword>
<evidence type="ECO:0000256" key="1">
    <source>
        <dbReference type="SAM" id="MobiDB-lite"/>
    </source>
</evidence>
<dbReference type="Proteomes" id="UP001595885">
    <property type="component" value="Unassembled WGS sequence"/>
</dbReference>
<keyword evidence="2" id="KW-0732">Signal</keyword>
<feature type="signal peptide" evidence="2">
    <location>
        <begin position="1"/>
        <end position="24"/>
    </location>
</feature>
<name>A0ABV9P5A3_9FLAO</name>
<dbReference type="Pfam" id="PF19335">
    <property type="entry name" value="HMBD"/>
    <property type="match status" value="1"/>
</dbReference>
<dbReference type="RefSeq" id="WP_379742856.1">
    <property type="nucleotide sequence ID" value="NZ_JBHSGW010000027.1"/>
</dbReference>
<comment type="caution">
    <text evidence="4">The sequence shown here is derived from an EMBL/GenBank/DDBJ whole genome shotgun (WGS) entry which is preliminary data.</text>
</comment>
<dbReference type="InterPro" id="IPR045800">
    <property type="entry name" value="HMBD"/>
</dbReference>
<feature type="chain" id="PRO_5046635000" evidence="2">
    <location>
        <begin position="25"/>
        <end position="92"/>
    </location>
</feature>
<evidence type="ECO:0000313" key="4">
    <source>
        <dbReference type="EMBL" id="MFC4740787.1"/>
    </source>
</evidence>
<proteinExistence type="predicted"/>
<organism evidence="4 5">
    <name type="scientific">Flavobacterium ponti</name>
    <dbReference type="NCBI Taxonomy" id="665133"/>
    <lineage>
        <taxon>Bacteria</taxon>
        <taxon>Pseudomonadati</taxon>
        <taxon>Bacteroidota</taxon>
        <taxon>Flavobacteriia</taxon>
        <taxon>Flavobacteriales</taxon>
        <taxon>Flavobacteriaceae</taxon>
        <taxon>Flavobacterium</taxon>
    </lineage>
</organism>
<reference evidence="5" key="1">
    <citation type="journal article" date="2019" name="Int. J. Syst. Evol. Microbiol.">
        <title>The Global Catalogue of Microorganisms (GCM) 10K type strain sequencing project: providing services to taxonomists for standard genome sequencing and annotation.</title>
        <authorList>
            <consortium name="The Broad Institute Genomics Platform"/>
            <consortium name="The Broad Institute Genome Sequencing Center for Infectious Disease"/>
            <person name="Wu L."/>
            <person name="Ma J."/>
        </authorList>
    </citation>
    <scope>NUCLEOTIDE SEQUENCE [LARGE SCALE GENOMIC DNA]</scope>
    <source>
        <strain evidence="5">CCUG 50349</strain>
    </source>
</reference>
<dbReference type="EMBL" id="JBHSGW010000027">
    <property type="protein sequence ID" value="MFC4740787.1"/>
    <property type="molecule type" value="Genomic_DNA"/>
</dbReference>
<gene>
    <name evidence="4" type="ORF">ACFO3U_12360</name>
</gene>